<dbReference type="GO" id="GO:0005737">
    <property type="term" value="C:cytoplasm"/>
    <property type="evidence" value="ECO:0007669"/>
    <property type="project" value="UniProtKB-SubCell"/>
</dbReference>
<name>A0AAV9XKS5_9PEZI</name>
<keyword evidence="6" id="KW-0963">Cytoplasm</keyword>
<dbReference type="GO" id="GO:0033588">
    <property type="term" value="C:elongator holoenzyme complex"/>
    <property type="evidence" value="ECO:0007669"/>
    <property type="project" value="InterPro"/>
</dbReference>
<dbReference type="InterPro" id="IPR008728">
    <property type="entry name" value="Elongator_complex_protein_4"/>
</dbReference>
<evidence type="ECO:0000256" key="1">
    <source>
        <dbReference type="ARBA" id="ARBA00004123"/>
    </source>
</evidence>
<dbReference type="Proteomes" id="UP001365542">
    <property type="component" value="Unassembled WGS sequence"/>
</dbReference>
<dbReference type="AlphaFoldDB" id="A0AAV9XKS5"/>
<dbReference type="PANTHER" id="PTHR12896:SF1">
    <property type="entry name" value="ELONGATOR COMPLEX PROTEIN 4"/>
    <property type="match status" value="1"/>
</dbReference>
<reference evidence="10 11" key="1">
    <citation type="submission" date="2019-10" db="EMBL/GenBank/DDBJ databases">
        <authorList>
            <person name="Palmer J.M."/>
        </authorList>
    </citation>
    <scope>NUCLEOTIDE SEQUENCE [LARGE SCALE GENOMIC DNA]</scope>
    <source>
        <strain evidence="10 11">TWF694</strain>
    </source>
</reference>
<dbReference type="InterPro" id="IPR027417">
    <property type="entry name" value="P-loop_NTPase"/>
</dbReference>
<keyword evidence="8" id="KW-0539">Nucleus</keyword>
<evidence type="ECO:0000256" key="3">
    <source>
        <dbReference type="ARBA" id="ARBA00005043"/>
    </source>
</evidence>
<gene>
    <name evidence="10" type="ORF">TWF694_009164</name>
</gene>
<keyword evidence="7" id="KW-0819">tRNA processing</keyword>
<evidence type="ECO:0000256" key="2">
    <source>
        <dbReference type="ARBA" id="ARBA00004496"/>
    </source>
</evidence>
<feature type="compositionally biased region" description="Basic and acidic residues" evidence="9">
    <location>
        <begin position="406"/>
        <end position="418"/>
    </location>
</feature>
<evidence type="ECO:0000313" key="10">
    <source>
        <dbReference type="EMBL" id="KAK6540363.1"/>
    </source>
</evidence>
<dbReference type="Pfam" id="PF05625">
    <property type="entry name" value="PAXNEB"/>
    <property type="match status" value="1"/>
</dbReference>
<keyword evidence="11" id="KW-1185">Reference proteome</keyword>
<organism evidence="10 11">
    <name type="scientific">Orbilia ellipsospora</name>
    <dbReference type="NCBI Taxonomy" id="2528407"/>
    <lineage>
        <taxon>Eukaryota</taxon>
        <taxon>Fungi</taxon>
        <taxon>Dikarya</taxon>
        <taxon>Ascomycota</taxon>
        <taxon>Pezizomycotina</taxon>
        <taxon>Orbiliomycetes</taxon>
        <taxon>Orbiliales</taxon>
        <taxon>Orbiliaceae</taxon>
        <taxon>Orbilia</taxon>
    </lineage>
</organism>
<dbReference type="Gene3D" id="3.40.50.300">
    <property type="entry name" value="P-loop containing nucleotide triphosphate hydrolases"/>
    <property type="match status" value="1"/>
</dbReference>
<feature type="compositionally biased region" description="Pro residues" evidence="9">
    <location>
        <begin position="23"/>
        <end position="33"/>
    </location>
</feature>
<accession>A0AAV9XKS5</accession>
<evidence type="ECO:0000256" key="5">
    <source>
        <dbReference type="ARBA" id="ARBA00020265"/>
    </source>
</evidence>
<comment type="pathway">
    <text evidence="3">tRNA modification; 5-methoxycarbonylmethyl-2-thiouridine-tRNA biosynthesis.</text>
</comment>
<sequence>MSFKKRSVVLSTSGGSPTTNQPPNAPQSTPPKPLQRGVRPSFLTGVPTTSTGTASLDNLLSGHEGLPLGSLVLIEESSTTDFAGALLRYYAAEGIVQAHNVVVVGSGETWGRELPGLSDRRDDNEDIKKKGKEERMKIAWRYEALGNRRVTPESVQPASPTATADSAAPSTLFCHTYDLTKRLVIPSTSTPPTYIPPPPPTSQSPFIQIISQIQSILSSASSTNTVTRIVIPNLLSPLIYPPSASHPSNLLQFIHALRALTRQYSTILTIMISLPLSLYPRSSGLIRQLEHLTDATIELHPVPAFLARAEMRKGAGNTDDVPQGLVRVWKAVEGKRGTGIVCGSGGDGSGGIVGMEGGDDLAFMLTRRRMRIERFSLPVDDDDEGVGEGHNPSSTVGEGIGGISSEKGKKATKVDLEF</sequence>
<dbReference type="GO" id="GO:0002098">
    <property type="term" value="P:tRNA wobble uridine modification"/>
    <property type="evidence" value="ECO:0007669"/>
    <property type="project" value="InterPro"/>
</dbReference>
<feature type="region of interest" description="Disordered" evidence="9">
    <location>
        <begin position="1"/>
        <end position="50"/>
    </location>
</feature>
<comment type="similarity">
    <text evidence="4">Belongs to the ELP4 family.</text>
</comment>
<feature type="region of interest" description="Disordered" evidence="9">
    <location>
        <begin position="379"/>
        <end position="418"/>
    </location>
</feature>
<dbReference type="EMBL" id="JAVHJO010000005">
    <property type="protein sequence ID" value="KAK6540363.1"/>
    <property type="molecule type" value="Genomic_DNA"/>
</dbReference>
<evidence type="ECO:0000256" key="4">
    <source>
        <dbReference type="ARBA" id="ARBA00007573"/>
    </source>
</evidence>
<proteinExistence type="inferred from homology"/>
<evidence type="ECO:0000256" key="9">
    <source>
        <dbReference type="SAM" id="MobiDB-lite"/>
    </source>
</evidence>
<comment type="subcellular location">
    <subcellularLocation>
        <location evidence="2">Cytoplasm</location>
    </subcellularLocation>
    <subcellularLocation>
        <location evidence="1">Nucleus</location>
    </subcellularLocation>
</comment>
<evidence type="ECO:0000256" key="7">
    <source>
        <dbReference type="ARBA" id="ARBA00022694"/>
    </source>
</evidence>
<protein>
    <recommendedName>
        <fullName evidence="5">Elongator complex protein 4</fullName>
    </recommendedName>
</protein>
<dbReference type="CDD" id="cd19494">
    <property type="entry name" value="Elp4"/>
    <property type="match status" value="1"/>
</dbReference>
<feature type="compositionally biased region" description="Polar residues" evidence="9">
    <location>
        <begin position="9"/>
        <end position="22"/>
    </location>
</feature>
<dbReference type="PANTHER" id="PTHR12896">
    <property type="entry name" value="PAX6 NEIGHBOR PROTEIN PAXNEB"/>
    <property type="match status" value="1"/>
</dbReference>
<dbReference type="GO" id="GO:0008023">
    <property type="term" value="C:transcription elongation factor complex"/>
    <property type="evidence" value="ECO:0007669"/>
    <property type="project" value="TreeGrafter"/>
</dbReference>
<comment type="caution">
    <text evidence="10">The sequence shown here is derived from an EMBL/GenBank/DDBJ whole genome shotgun (WGS) entry which is preliminary data.</text>
</comment>
<evidence type="ECO:0000256" key="8">
    <source>
        <dbReference type="ARBA" id="ARBA00023242"/>
    </source>
</evidence>
<evidence type="ECO:0000256" key="6">
    <source>
        <dbReference type="ARBA" id="ARBA00022490"/>
    </source>
</evidence>
<evidence type="ECO:0000313" key="11">
    <source>
        <dbReference type="Proteomes" id="UP001365542"/>
    </source>
</evidence>